<feature type="non-terminal residue" evidence="1">
    <location>
        <position position="47"/>
    </location>
</feature>
<reference evidence="1" key="1">
    <citation type="submission" date="1997-12" db="EMBL/GenBank/DDBJ databases">
        <title>Hypothetical protein of Paxillus involutus.</title>
        <authorList>
            <person name="Jacob C."/>
            <person name="Brun A."/>
            <person name="Botton B."/>
            <person name="Chalot M."/>
        </authorList>
    </citation>
    <scope>NUCLEOTIDE SEQUENCE</scope>
    <source>
        <strain evidence="1">ATCC200175</strain>
    </source>
</reference>
<feature type="non-terminal residue" evidence="1">
    <location>
        <position position="1"/>
    </location>
</feature>
<sequence>VKLHCSMLAEDAIRSAIRDYRSKCSKVAAVDVTQGTLSGETIASQSS</sequence>
<proteinExistence type="predicted"/>
<dbReference type="EMBL" id="AF039302">
    <property type="protein sequence ID" value="AAB96676.1"/>
    <property type="molecule type" value="Genomic_DNA"/>
</dbReference>
<organism evidence="1">
    <name type="scientific">Paxillus involutus</name>
    <name type="common">Brown roll-rim</name>
    <name type="synonym">Agaricus involutus</name>
    <dbReference type="NCBI Taxonomy" id="71150"/>
    <lineage>
        <taxon>Eukaryota</taxon>
        <taxon>Fungi</taxon>
        <taxon>Dikarya</taxon>
        <taxon>Basidiomycota</taxon>
        <taxon>Agaricomycotina</taxon>
        <taxon>Agaricomycetes</taxon>
        <taxon>Agaricomycetidae</taxon>
        <taxon>Boletales</taxon>
        <taxon>Paxilineae</taxon>
        <taxon>Paxillaceae</taxon>
        <taxon>Paxillus</taxon>
    </lineage>
</organism>
<evidence type="ECO:0008006" key="2">
    <source>
        <dbReference type="Google" id="ProtNLM"/>
    </source>
</evidence>
<dbReference type="Gene3D" id="3.90.1010.10">
    <property type="match status" value="1"/>
</dbReference>
<protein>
    <recommendedName>
        <fullName evidence="2">NIF system FeS cluster assembly NifU N-terminal domain-containing protein</fullName>
    </recommendedName>
</protein>
<accession>O42770</accession>
<name>O42770_PAXIN</name>
<dbReference type="AlphaFoldDB" id="O42770"/>
<evidence type="ECO:0000313" key="1">
    <source>
        <dbReference type="EMBL" id="AAB96676.1"/>
    </source>
</evidence>